<dbReference type="InterPro" id="IPR021139">
    <property type="entry name" value="NYN"/>
</dbReference>
<dbReference type="Proteomes" id="UP000003136">
    <property type="component" value="Unassembled WGS sequence"/>
</dbReference>
<gene>
    <name evidence="2" type="ORF">BACPEC_00264</name>
</gene>
<evidence type="ECO:0000259" key="1">
    <source>
        <dbReference type="Pfam" id="PF01936"/>
    </source>
</evidence>
<dbReference type="eggNOG" id="ENOG502ZIN7">
    <property type="taxonomic scope" value="Bacteria"/>
</dbReference>
<keyword evidence="3" id="KW-1185">Reference proteome</keyword>
<organism evidence="2 3">
    <name type="scientific">[Bacteroides] pectinophilus ATCC 43243</name>
    <dbReference type="NCBI Taxonomy" id="483218"/>
    <lineage>
        <taxon>Bacteria</taxon>
        <taxon>Bacillati</taxon>
        <taxon>Bacillota</taxon>
        <taxon>Clostridia</taxon>
        <taxon>Eubacteriales</taxon>
    </lineage>
</organism>
<feature type="domain" description="NYN" evidence="1">
    <location>
        <begin position="11"/>
        <end position="158"/>
    </location>
</feature>
<accession>B7ANL0</accession>
<reference evidence="2 3" key="1">
    <citation type="submission" date="2008-11" db="EMBL/GenBank/DDBJ databases">
        <title>Draft genome sequence of Bacteroides pectinophilus (ATCC 43243).</title>
        <authorList>
            <person name="Sudarsanam P."/>
            <person name="Ley R."/>
            <person name="Guruge J."/>
            <person name="Turnbaugh P.J."/>
            <person name="Mahowald M."/>
            <person name="Liep D."/>
            <person name="Gordon J."/>
        </authorList>
    </citation>
    <scope>NUCLEOTIDE SEQUENCE [LARGE SCALE GENOMIC DNA]</scope>
    <source>
        <strain evidence="2 3">ATCC 43243</strain>
    </source>
</reference>
<dbReference type="GO" id="GO:0004540">
    <property type="term" value="F:RNA nuclease activity"/>
    <property type="evidence" value="ECO:0007669"/>
    <property type="project" value="InterPro"/>
</dbReference>
<dbReference type="HOGENOM" id="CLU_1105414_0_0_9"/>
<sequence length="251" mass="29072">MFGFGKSSKPRAAVFVDYEHWFYGYHNNFHMRPNFEEWIQELKNEYDIDELHVFGDFSERQIGAELPELQRITNNNVTHTASDKLGVDKDFTDVIILDHIYRSAAKKKSADVYVLFTGDAHFTCVVDYLKELNKKVVIYGVKFGFSNALKSAATSYVEMPRQIQVKNHYNDLILASLDKLRRKPGKTPSYWRTIDSVAKYNRVPEDRVKKALDGLISQKYISQTTKTDARGEKISLLTVDWDKLSQDGIWQ</sequence>
<reference evidence="2 3" key="2">
    <citation type="submission" date="2008-11" db="EMBL/GenBank/DDBJ databases">
        <authorList>
            <person name="Fulton L."/>
            <person name="Clifton S."/>
            <person name="Fulton B."/>
            <person name="Xu J."/>
            <person name="Minx P."/>
            <person name="Pepin K.H."/>
            <person name="Johnson M."/>
            <person name="Bhonagiri V."/>
            <person name="Nash W.E."/>
            <person name="Mardis E.R."/>
            <person name="Wilson R.K."/>
        </authorList>
    </citation>
    <scope>NUCLEOTIDE SEQUENCE [LARGE SCALE GENOMIC DNA]</scope>
    <source>
        <strain evidence="2 3">ATCC 43243</strain>
    </source>
</reference>
<name>B7ANL0_9FIRM</name>
<dbReference type="Pfam" id="PF01936">
    <property type="entry name" value="NYN"/>
    <property type="match status" value="1"/>
</dbReference>
<dbReference type="Gene3D" id="3.40.50.1010">
    <property type="entry name" value="5'-nuclease"/>
    <property type="match status" value="1"/>
</dbReference>
<dbReference type="AlphaFoldDB" id="B7ANL0"/>
<proteinExistence type="predicted"/>
<comment type="caution">
    <text evidence="2">The sequence shown here is derived from an EMBL/GenBank/DDBJ whole genome shotgun (WGS) entry which is preliminary data.</text>
</comment>
<protein>
    <recommendedName>
        <fullName evidence="1">NYN domain-containing protein</fullName>
    </recommendedName>
</protein>
<dbReference type="STRING" id="483218.BACPEC_00264"/>
<evidence type="ECO:0000313" key="3">
    <source>
        <dbReference type="Proteomes" id="UP000003136"/>
    </source>
</evidence>
<dbReference type="EMBL" id="ABVQ01000032">
    <property type="protein sequence ID" value="EEC58745.1"/>
    <property type="molecule type" value="Genomic_DNA"/>
</dbReference>
<evidence type="ECO:0000313" key="2">
    <source>
        <dbReference type="EMBL" id="EEC58745.1"/>
    </source>
</evidence>